<reference evidence="1" key="1">
    <citation type="journal article" date="2010" name="Science">
        <title>Plasticity of animal genome architecture unmasked by rapid evolution of a pelagic tunicate.</title>
        <authorList>
            <person name="Denoeud F."/>
            <person name="Henriet S."/>
            <person name="Mungpakdee S."/>
            <person name="Aury J.M."/>
            <person name="Da Silva C."/>
            <person name="Brinkmann H."/>
            <person name="Mikhaleva J."/>
            <person name="Olsen L.C."/>
            <person name="Jubin C."/>
            <person name="Canestro C."/>
            <person name="Bouquet J.M."/>
            <person name="Danks G."/>
            <person name="Poulain J."/>
            <person name="Campsteijn C."/>
            <person name="Adamski M."/>
            <person name="Cross I."/>
            <person name="Yadetie F."/>
            <person name="Muffato M."/>
            <person name="Louis A."/>
            <person name="Butcher S."/>
            <person name="Tsagkogeorga G."/>
            <person name="Konrad A."/>
            <person name="Singh S."/>
            <person name="Jensen M.F."/>
            <person name="Cong E.H."/>
            <person name="Eikeseth-Otteraa H."/>
            <person name="Noel B."/>
            <person name="Anthouard V."/>
            <person name="Porcel B.M."/>
            <person name="Kachouri-Lafond R."/>
            <person name="Nishino A."/>
            <person name="Ugolini M."/>
            <person name="Chourrout P."/>
            <person name="Nishida H."/>
            <person name="Aasland R."/>
            <person name="Huzurbazar S."/>
            <person name="Westhof E."/>
            <person name="Delsuc F."/>
            <person name="Lehrach H."/>
            <person name="Reinhardt R."/>
            <person name="Weissenbach J."/>
            <person name="Roy S.W."/>
            <person name="Artiguenave F."/>
            <person name="Postlethwait J.H."/>
            <person name="Manak J.R."/>
            <person name="Thompson E.M."/>
            <person name="Jaillon O."/>
            <person name="Du Pasquier L."/>
            <person name="Boudinot P."/>
            <person name="Liberles D.A."/>
            <person name="Volff J.N."/>
            <person name="Philippe H."/>
            <person name="Lenhard B."/>
            <person name="Roest Crollius H."/>
            <person name="Wincker P."/>
            <person name="Chourrout D."/>
        </authorList>
    </citation>
    <scope>NUCLEOTIDE SEQUENCE [LARGE SCALE GENOMIC DNA]</scope>
</reference>
<name>E4Z579_OIKDI</name>
<protein>
    <submittedName>
        <fullName evidence="1">Uncharacterized protein</fullName>
    </submittedName>
</protein>
<sequence length="13" mass="1584">TMHERARLPGLFR</sequence>
<feature type="non-terminal residue" evidence="1">
    <location>
        <position position="1"/>
    </location>
</feature>
<gene>
    <name evidence="1" type="ORF">GSOID_T00026591001</name>
</gene>
<dbReference type="Proteomes" id="UP000011014">
    <property type="component" value="Unassembled WGS sequence"/>
</dbReference>
<accession>E4Z579</accession>
<evidence type="ECO:0000313" key="1">
    <source>
        <dbReference type="EMBL" id="CBY42857.1"/>
    </source>
</evidence>
<organism evidence="1">
    <name type="scientific">Oikopleura dioica</name>
    <name type="common">Tunicate</name>
    <dbReference type="NCBI Taxonomy" id="34765"/>
    <lineage>
        <taxon>Eukaryota</taxon>
        <taxon>Metazoa</taxon>
        <taxon>Chordata</taxon>
        <taxon>Tunicata</taxon>
        <taxon>Appendicularia</taxon>
        <taxon>Copelata</taxon>
        <taxon>Oikopleuridae</taxon>
        <taxon>Oikopleura</taxon>
    </lineage>
</organism>
<proteinExistence type="predicted"/>
<dbReference type="EMBL" id="FN657584">
    <property type="protein sequence ID" value="CBY42857.1"/>
    <property type="molecule type" value="Genomic_DNA"/>
</dbReference>